<evidence type="ECO:0000313" key="3">
    <source>
        <dbReference type="Proteomes" id="UP000315252"/>
    </source>
</evidence>
<protein>
    <submittedName>
        <fullName evidence="2">Uncharacterized protein</fullName>
    </submittedName>
</protein>
<gene>
    <name evidence="2" type="ORF">FKG95_05365</name>
</gene>
<accession>A0A545TWT4</accession>
<feature type="compositionally biased region" description="Polar residues" evidence="1">
    <location>
        <begin position="42"/>
        <end position="54"/>
    </location>
</feature>
<sequence>MTSLTIDDRILPSSGLDLAVLRDAKPAERAAMQRETAASRDAQAQTPVDQTGQGQWRVLRYL</sequence>
<dbReference type="AlphaFoldDB" id="A0A545TWT4"/>
<feature type="region of interest" description="Disordered" evidence="1">
    <location>
        <begin position="27"/>
        <end position="62"/>
    </location>
</feature>
<organism evidence="2 3">
    <name type="scientific">Denitrobaculum tricleocarpae</name>
    <dbReference type="NCBI Taxonomy" id="2591009"/>
    <lineage>
        <taxon>Bacteria</taxon>
        <taxon>Pseudomonadati</taxon>
        <taxon>Pseudomonadota</taxon>
        <taxon>Alphaproteobacteria</taxon>
        <taxon>Rhodospirillales</taxon>
        <taxon>Rhodospirillaceae</taxon>
        <taxon>Denitrobaculum</taxon>
    </lineage>
</organism>
<reference evidence="2 3" key="1">
    <citation type="submission" date="2019-06" db="EMBL/GenBank/DDBJ databases">
        <title>Whole genome sequence for Rhodospirillaceae sp. R148.</title>
        <authorList>
            <person name="Wang G."/>
        </authorList>
    </citation>
    <scope>NUCLEOTIDE SEQUENCE [LARGE SCALE GENOMIC DNA]</scope>
    <source>
        <strain evidence="2 3">R148</strain>
    </source>
</reference>
<dbReference type="EMBL" id="VHSH01000002">
    <property type="protein sequence ID" value="TQV81678.1"/>
    <property type="molecule type" value="Genomic_DNA"/>
</dbReference>
<keyword evidence="3" id="KW-1185">Reference proteome</keyword>
<dbReference type="Proteomes" id="UP000315252">
    <property type="component" value="Unassembled WGS sequence"/>
</dbReference>
<name>A0A545TWT4_9PROT</name>
<evidence type="ECO:0000256" key="1">
    <source>
        <dbReference type="SAM" id="MobiDB-lite"/>
    </source>
</evidence>
<proteinExistence type="predicted"/>
<evidence type="ECO:0000313" key="2">
    <source>
        <dbReference type="EMBL" id="TQV81678.1"/>
    </source>
</evidence>
<dbReference type="RefSeq" id="WP_142895309.1">
    <property type="nucleotide sequence ID" value="NZ_ML660053.1"/>
</dbReference>
<comment type="caution">
    <text evidence="2">The sequence shown here is derived from an EMBL/GenBank/DDBJ whole genome shotgun (WGS) entry which is preliminary data.</text>
</comment>